<dbReference type="EMBL" id="JBHSFW010000011">
    <property type="protein sequence ID" value="MFC4619714.1"/>
    <property type="molecule type" value="Genomic_DNA"/>
</dbReference>
<proteinExistence type="predicted"/>
<accession>A0ABV9GRA5</accession>
<dbReference type="NCBIfam" id="TIGR02988">
    <property type="entry name" value="YaaA_near_RecF"/>
    <property type="match status" value="1"/>
</dbReference>
<dbReference type="Proteomes" id="UP001596022">
    <property type="component" value="Unassembled WGS sequence"/>
</dbReference>
<protein>
    <submittedName>
        <fullName evidence="2">S4 domain-containing protein YaaA</fullName>
    </submittedName>
</protein>
<name>A0ABV9GRA5_9BACL</name>
<gene>
    <name evidence="2" type="primary">yaaA</name>
    <name evidence="2" type="ORF">ACFO4N_13420</name>
</gene>
<dbReference type="Gene3D" id="3.10.290.10">
    <property type="entry name" value="RNA-binding S4 domain"/>
    <property type="match status" value="1"/>
</dbReference>
<dbReference type="InterPro" id="IPR036986">
    <property type="entry name" value="S4_RNA-bd_sf"/>
</dbReference>
<keyword evidence="1" id="KW-0694">RNA-binding</keyword>
<dbReference type="PROSITE" id="PS50889">
    <property type="entry name" value="S4"/>
    <property type="match status" value="1"/>
</dbReference>
<reference evidence="3" key="1">
    <citation type="journal article" date="2019" name="Int. J. Syst. Evol. Microbiol.">
        <title>The Global Catalogue of Microorganisms (GCM) 10K type strain sequencing project: providing services to taxonomists for standard genome sequencing and annotation.</title>
        <authorList>
            <consortium name="The Broad Institute Genomics Platform"/>
            <consortium name="The Broad Institute Genome Sequencing Center for Infectious Disease"/>
            <person name="Wu L."/>
            <person name="Ma J."/>
        </authorList>
    </citation>
    <scope>NUCLEOTIDE SEQUENCE [LARGE SCALE GENOMIC DNA]</scope>
    <source>
        <strain evidence="3">CGMCC 1.16306</strain>
    </source>
</reference>
<dbReference type="InterPro" id="IPR014330">
    <property type="entry name" value="RNA-bd_S4-rel_YaaA"/>
</dbReference>
<sequence length="78" mass="8632">MAQAVLLEHDKDFITLGQLLKSVGLIDTGGQAKWFLSEYTTLVNGEPETRRGKKLIIGDKIDIAEHGTYIVSRNRSSS</sequence>
<evidence type="ECO:0000313" key="2">
    <source>
        <dbReference type="EMBL" id="MFC4619714.1"/>
    </source>
</evidence>
<keyword evidence="3" id="KW-1185">Reference proteome</keyword>
<organism evidence="2 3">
    <name type="scientific">Camelliibacillus cellulosilyticus</name>
    <dbReference type="NCBI Taxonomy" id="2174486"/>
    <lineage>
        <taxon>Bacteria</taxon>
        <taxon>Bacillati</taxon>
        <taxon>Bacillota</taxon>
        <taxon>Bacilli</taxon>
        <taxon>Bacillales</taxon>
        <taxon>Sporolactobacillaceae</taxon>
        <taxon>Camelliibacillus</taxon>
    </lineage>
</organism>
<dbReference type="Pfam" id="PF13275">
    <property type="entry name" value="S4_2"/>
    <property type="match status" value="1"/>
</dbReference>
<comment type="caution">
    <text evidence="2">The sequence shown here is derived from an EMBL/GenBank/DDBJ whole genome shotgun (WGS) entry which is preliminary data.</text>
</comment>
<dbReference type="SUPFAM" id="SSF55174">
    <property type="entry name" value="Alpha-L RNA-binding motif"/>
    <property type="match status" value="1"/>
</dbReference>
<evidence type="ECO:0000256" key="1">
    <source>
        <dbReference type="PROSITE-ProRule" id="PRU00182"/>
    </source>
</evidence>
<evidence type="ECO:0000313" key="3">
    <source>
        <dbReference type="Proteomes" id="UP001596022"/>
    </source>
</evidence>
<dbReference type="RefSeq" id="WP_376846806.1">
    <property type="nucleotide sequence ID" value="NZ_JBHSFW010000011.1"/>
</dbReference>